<reference evidence="3" key="1">
    <citation type="submission" date="2017-01" db="EMBL/GenBank/DDBJ databases">
        <authorList>
            <person name="Varghese N."/>
            <person name="Submissions S."/>
        </authorList>
    </citation>
    <scope>NUCLEOTIDE SEQUENCE [LARGE SCALE GENOMIC DNA]</scope>
    <source>
        <strain evidence="3">DSM 22306</strain>
    </source>
</reference>
<dbReference type="Proteomes" id="UP000185999">
    <property type="component" value="Unassembled WGS sequence"/>
</dbReference>
<dbReference type="EMBL" id="FTOE01000016">
    <property type="protein sequence ID" value="SIT11557.1"/>
    <property type="molecule type" value="Genomic_DNA"/>
</dbReference>
<feature type="transmembrane region" description="Helical" evidence="1">
    <location>
        <begin position="34"/>
        <end position="55"/>
    </location>
</feature>
<feature type="transmembrane region" description="Helical" evidence="1">
    <location>
        <begin position="119"/>
        <end position="139"/>
    </location>
</feature>
<accession>A0A1N7PM70</accession>
<keyword evidence="1" id="KW-0812">Transmembrane</keyword>
<protein>
    <submittedName>
        <fullName evidence="2">Uncharacterized protein</fullName>
    </submittedName>
</protein>
<feature type="transmembrane region" description="Helical" evidence="1">
    <location>
        <begin position="75"/>
        <end position="94"/>
    </location>
</feature>
<keyword evidence="1" id="KW-1133">Transmembrane helix</keyword>
<proteinExistence type="predicted"/>
<dbReference type="STRING" id="619304.SAMN05421760_11642"/>
<evidence type="ECO:0000256" key="1">
    <source>
        <dbReference type="SAM" id="Phobius"/>
    </source>
</evidence>
<evidence type="ECO:0000313" key="2">
    <source>
        <dbReference type="EMBL" id="SIT11557.1"/>
    </source>
</evidence>
<keyword evidence="1" id="KW-0472">Membrane</keyword>
<keyword evidence="3" id="KW-1185">Reference proteome</keyword>
<name>A0A1N7PM70_9GAMM</name>
<sequence>MEIVANVALILGCAFCAAQLFRQPEKLNEHNKTLAMLITLSVGFIAAAAIGQLLISEHNQDTQTLQRLLSNMKEYVAIPLIGSLLLATSFSKFWSRAGWGRWMLALFALFELFRRAELGGHYAMVLAGLSSAALIIAFARYSQAEIRVPGLIGALLASLAIGVYGPLSLLPEYRNEALSHGLLAISLAILGVATGLIIALNQKQETLSPRV</sequence>
<gene>
    <name evidence="2" type="ORF">SAMN05421760_11642</name>
</gene>
<organism evidence="2 3">
    <name type="scientific">Neptunomonas antarctica</name>
    <dbReference type="NCBI Taxonomy" id="619304"/>
    <lineage>
        <taxon>Bacteria</taxon>
        <taxon>Pseudomonadati</taxon>
        <taxon>Pseudomonadota</taxon>
        <taxon>Gammaproteobacteria</taxon>
        <taxon>Oceanospirillales</taxon>
        <taxon>Oceanospirillaceae</taxon>
        <taxon>Neptunomonas</taxon>
    </lineage>
</organism>
<evidence type="ECO:0000313" key="3">
    <source>
        <dbReference type="Proteomes" id="UP000185999"/>
    </source>
</evidence>
<feature type="transmembrane region" description="Helical" evidence="1">
    <location>
        <begin position="151"/>
        <end position="170"/>
    </location>
</feature>
<feature type="transmembrane region" description="Helical" evidence="1">
    <location>
        <begin position="182"/>
        <end position="200"/>
    </location>
</feature>
<dbReference type="AlphaFoldDB" id="A0A1N7PM70"/>